<dbReference type="Gene3D" id="3.90.550.10">
    <property type="entry name" value="Spore Coat Polysaccharide Biosynthesis Protein SpsA, Chain A"/>
    <property type="match status" value="1"/>
</dbReference>
<evidence type="ECO:0000259" key="13">
    <source>
        <dbReference type="SMART" id="SM00458"/>
    </source>
</evidence>
<dbReference type="FunFam" id="3.90.550.10:FF:000029">
    <property type="entry name" value="Polypeptide N-acetylgalactosaminyltransferase"/>
    <property type="match status" value="1"/>
</dbReference>
<keyword evidence="15" id="KW-1185">Reference proteome</keyword>
<gene>
    <name evidence="14" type="ORF">MGAL_10B075290</name>
</gene>
<dbReference type="PANTHER" id="PTHR11675:SF134">
    <property type="entry name" value="N-ACETYLGALACTOSAMINYLTRANSFERASE 4-RELATED"/>
    <property type="match status" value="1"/>
</dbReference>
<dbReference type="InterPro" id="IPR001173">
    <property type="entry name" value="Glyco_trans_2-like"/>
</dbReference>
<comment type="similarity">
    <text evidence="2 11">Belongs to the glycosyltransferase 2 family. GalNAc-T subfamily.</text>
</comment>
<dbReference type="GO" id="GO:0004653">
    <property type="term" value="F:polypeptide N-acetylgalactosaminyltransferase activity"/>
    <property type="evidence" value="ECO:0007669"/>
    <property type="project" value="TreeGrafter"/>
</dbReference>
<dbReference type="SUPFAM" id="SSF53448">
    <property type="entry name" value="Nucleotide-diphospho-sugar transferases"/>
    <property type="match status" value="1"/>
</dbReference>
<dbReference type="Proteomes" id="UP000596742">
    <property type="component" value="Unassembled WGS sequence"/>
</dbReference>
<dbReference type="GO" id="GO:0030246">
    <property type="term" value="F:carbohydrate binding"/>
    <property type="evidence" value="ECO:0007669"/>
    <property type="project" value="UniProtKB-KW"/>
</dbReference>
<feature type="chain" id="PRO_5032652296" description="Polypeptide N-acetylgalactosaminyltransferase" evidence="12">
    <location>
        <begin position="31"/>
        <end position="634"/>
    </location>
</feature>
<evidence type="ECO:0000256" key="4">
    <source>
        <dbReference type="ARBA" id="ARBA00022734"/>
    </source>
</evidence>
<keyword evidence="4 11" id="KW-0430">Lectin</keyword>
<dbReference type="Pfam" id="PF00652">
    <property type="entry name" value="Ricin_B_lectin"/>
    <property type="match status" value="2"/>
</dbReference>
<evidence type="ECO:0000256" key="2">
    <source>
        <dbReference type="ARBA" id="ARBA00005680"/>
    </source>
</evidence>
<dbReference type="CDD" id="cd02510">
    <property type="entry name" value="pp-GalNAc-T"/>
    <property type="match status" value="1"/>
</dbReference>
<sequence length="634" mass="72632">MRRNTVTLLKFLVAAVLCIMAFKYFTGGHGGTQDVYVDSKFPHEGGGGAGNKRAMIISDGDMKKIDWHNYKQIAEEKQRTGPGEQGQSVILDAADEKKKADLYKVNGFNAFASDKISLHRSMKDIRHPDCKNKKYWNKLPTASVIVPFHNEHWTTLLRTAWSAVERSPPGLLKEVILVDDFSSKEFLKQKLDDYVSAEFKDFSTIVKVVRAKKREGLIRTRLLGAKAATGDVLIFLDSHCETNVNWLPPLLDPIQEDYKTVVCPFIDVVDYETFAYRAQDEGARGAFDWEFFYKRLPLRPEDLRQPAEPFNSPVMAGGLFAISSKWFWEMGGYDPGLDIWGGEQYELSFKIWQCGGKMIDAPCSRIGHIYRKFAPFANPGVGDFVGRNYKRVAEVWMDEYATYLYNHRPHYKSIDPGDLTEQKAIRQKLKCKPFKWFMKEVAFDLEDYYPAVEPPPFANGEIRNVGANMCIDTRFKGQNERFSIEPCIKDGGNAGGEQNIELTWHKDIRPGRRSVCFDVSQSIKKAPVLLYNCHGMKGNQRFKYNIVSNNKYISQSIRNATVLLYNCHGMKGNQRFKYNIDTKQIFHPISNQCLDCDPSNKELFMNPCDQSSDTQKWKVEHIEEDKVKHEWGAP</sequence>
<dbReference type="UniPathway" id="UPA00378"/>
<dbReference type="InterPro" id="IPR029044">
    <property type="entry name" value="Nucleotide-diphossugar_trans"/>
</dbReference>
<keyword evidence="11" id="KW-0464">Manganese</keyword>
<keyword evidence="11 14" id="KW-0328">Glycosyltransferase</keyword>
<keyword evidence="9 11" id="KW-1015">Disulfide bond</keyword>
<comment type="cofactor">
    <cofactor evidence="11">
        <name>Mn(2+)</name>
        <dbReference type="ChEBI" id="CHEBI:29035"/>
    </cofactor>
</comment>
<dbReference type="Pfam" id="PF00535">
    <property type="entry name" value="Glycos_transf_2"/>
    <property type="match status" value="1"/>
</dbReference>
<keyword evidence="7 11" id="KW-0333">Golgi apparatus</keyword>
<evidence type="ECO:0000256" key="7">
    <source>
        <dbReference type="ARBA" id="ARBA00023034"/>
    </source>
</evidence>
<dbReference type="EMBL" id="UYJE01004298">
    <property type="protein sequence ID" value="VDI26878.1"/>
    <property type="molecule type" value="Genomic_DNA"/>
</dbReference>
<reference evidence="14" key="1">
    <citation type="submission" date="2018-11" db="EMBL/GenBank/DDBJ databases">
        <authorList>
            <person name="Alioto T."/>
            <person name="Alioto T."/>
        </authorList>
    </citation>
    <scope>NUCLEOTIDE SEQUENCE</scope>
</reference>
<dbReference type="SUPFAM" id="SSF50370">
    <property type="entry name" value="Ricin B-like lectins"/>
    <property type="match status" value="2"/>
</dbReference>
<comment type="pathway">
    <text evidence="11">Protein modification; protein glycosylation.</text>
</comment>
<dbReference type="InterPro" id="IPR045885">
    <property type="entry name" value="GalNAc-T"/>
</dbReference>
<accession>A0A8B6DXZ1</accession>
<dbReference type="PROSITE" id="PS50231">
    <property type="entry name" value="RICIN_B_LECTIN"/>
    <property type="match status" value="1"/>
</dbReference>
<evidence type="ECO:0000256" key="12">
    <source>
        <dbReference type="SAM" id="SignalP"/>
    </source>
</evidence>
<keyword evidence="8" id="KW-0472">Membrane</keyword>
<evidence type="ECO:0000256" key="8">
    <source>
        <dbReference type="ARBA" id="ARBA00023136"/>
    </source>
</evidence>
<evidence type="ECO:0000313" key="14">
    <source>
        <dbReference type="EMBL" id="VDI26878.1"/>
    </source>
</evidence>
<keyword evidence="12" id="KW-0732">Signal</keyword>
<evidence type="ECO:0000256" key="5">
    <source>
        <dbReference type="ARBA" id="ARBA00022968"/>
    </source>
</evidence>
<organism evidence="14 15">
    <name type="scientific">Mytilus galloprovincialis</name>
    <name type="common">Mediterranean mussel</name>
    <dbReference type="NCBI Taxonomy" id="29158"/>
    <lineage>
        <taxon>Eukaryota</taxon>
        <taxon>Metazoa</taxon>
        <taxon>Spiralia</taxon>
        <taxon>Lophotrochozoa</taxon>
        <taxon>Mollusca</taxon>
        <taxon>Bivalvia</taxon>
        <taxon>Autobranchia</taxon>
        <taxon>Pteriomorphia</taxon>
        <taxon>Mytilida</taxon>
        <taxon>Mytiloidea</taxon>
        <taxon>Mytilidae</taxon>
        <taxon>Mytilinae</taxon>
        <taxon>Mytilus</taxon>
    </lineage>
</organism>
<evidence type="ECO:0000256" key="6">
    <source>
        <dbReference type="ARBA" id="ARBA00022989"/>
    </source>
</evidence>
<comment type="caution">
    <text evidence="14">The sequence shown here is derived from an EMBL/GenBank/DDBJ whole genome shotgun (WGS) entry which is preliminary data.</text>
</comment>
<dbReference type="SMART" id="SM00458">
    <property type="entry name" value="RICIN"/>
    <property type="match status" value="1"/>
</dbReference>
<proteinExistence type="inferred from homology"/>
<evidence type="ECO:0000313" key="15">
    <source>
        <dbReference type="Proteomes" id="UP000596742"/>
    </source>
</evidence>
<keyword evidence="3" id="KW-0812">Transmembrane</keyword>
<dbReference type="CDD" id="cd23439">
    <property type="entry name" value="beta-trefoil_Ricin_GALNT10-like"/>
    <property type="match status" value="1"/>
</dbReference>
<keyword evidence="6" id="KW-1133">Transmembrane helix</keyword>
<keyword evidence="11 14" id="KW-0808">Transferase</keyword>
<feature type="domain" description="Ricin B lectin" evidence="13">
    <location>
        <begin position="459"/>
        <end position="620"/>
    </location>
</feature>
<evidence type="ECO:0000256" key="10">
    <source>
        <dbReference type="ARBA" id="ARBA00023180"/>
    </source>
</evidence>
<dbReference type="InterPro" id="IPR000772">
    <property type="entry name" value="Ricin_B_lectin"/>
</dbReference>
<dbReference type="PANTHER" id="PTHR11675">
    <property type="entry name" value="N-ACETYLGALACTOSAMINYLTRANSFERASE"/>
    <property type="match status" value="1"/>
</dbReference>
<evidence type="ECO:0000256" key="1">
    <source>
        <dbReference type="ARBA" id="ARBA00004323"/>
    </source>
</evidence>
<name>A0A8B6DXZ1_MYTGA</name>
<protein>
    <recommendedName>
        <fullName evidence="11">Polypeptide N-acetylgalactosaminyltransferase</fullName>
        <ecNumber evidence="11">2.4.1.-</ecNumber>
    </recommendedName>
    <alternativeName>
        <fullName evidence="11">Protein-UDP acetylgalactosaminyltransferase</fullName>
    </alternativeName>
</protein>
<dbReference type="InterPro" id="IPR035992">
    <property type="entry name" value="Ricin_B-like_lectins"/>
</dbReference>
<evidence type="ECO:0000256" key="9">
    <source>
        <dbReference type="ARBA" id="ARBA00023157"/>
    </source>
</evidence>
<dbReference type="EC" id="2.4.1.-" evidence="11"/>
<dbReference type="OrthoDB" id="6159198at2759"/>
<evidence type="ECO:0000256" key="3">
    <source>
        <dbReference type="ARBA" id="ARBA00022692"/>
    </source>
</evidence>
<comment type="subcellular location">
    <subcellularLocation>
        <location evidence="1 11">Golgi apparatus membrane</location>
        <topology evidence="1 11">Single-pass type II membrane protein</topology>
    </subcellularLocation>
</comment>
<feature type="signal peptide" evidence="12">
    <location>
        <begin position="1"/>
        <end position="30"/>
    </location>
</feature>
<keyword evidence="10" id="KW-0325">Glycoprotein</keyword>
<dbReference type="Gene3D" id="2.80.10.50">
    <property type="match status" value="2"/>
</dbReference>
<evidence type="ECO:0000256" key="11">
    <source>
        <dbReference type="RuleBase" id="RU361242"/>
    </source>
</evidence>
<dbReference type="AlphaFoldDB" id="A0A8B6DXZ1"/>
<dbReference type="GO" id="GO:0000139">
    <property type="term" value="C:Golgi membrane"/>
    <property type="evidence" value="ECO:0007669"/>
    <property type="project" value="UniProtKB-SubCell"/>
</dbReference>
<dbReference type="GO" id="GO:0006493">
    <property type="term" value="P:protein O-linked glycosylation"/>
    <property type="evidence" value="ECO:0007669"/>
    <property type="project" value="TreeGrafter"/>
</dbReference>
<keyword evidence="5" id="KW-0735">Signal-anchor</keyword>